<dbReference type="Gene3D" id="3.40.50.1820">
    <property type="entry name" value="alpha/beta hydrolase"/>
    <property type="match status" value="1"/>
</dbReference>
<organism evidence="2 3">
    <name type="scientific">Sphingomonas liriopis</name>
    <dbReference type="NCBI Taxonomy" id="2949094"/>
    <lineage>
        <taxon>Bacteria</taxon>
        <taxon>Pseudomonadati</taxon>
        <taxon>Pseudomonadota</taxon>
        <taxon>Alphaproteobacteria</taxon>
        <taxon>Sphingomonadales</taxon>
        <taxon>Sphingomonadaceae</taxon>
        <taxon>Sphingomonas</taxon>
    </lineage>
</organism>
<dbReference type="EMBL" id="JAMLDY010000005">
    <property type="protein sequence ID" value="MCP3734316.1"/>
    <property type="molecule type" value="Genomic_DNA"/>
</dbReference>
<keyword evidence="1" id="KW-0732">Signal</keyword>
<sequence>MSLRFALPLALLAGASVGAQVPPAATTLTAAQTALVAKARANGATDLSTRPAPAGGVTLVGKLEGDQFALSFPAGWKGDGLVYAHGYSTPGTPIAVSEDPTGASTGGGMMRFAYEDGVAVGHSAYDKDGLGVETGTRNTKRLRDFLVGMGAKRVYATGDSMGGSIVVTLLETYPGAFAGGLARCGVVGSWKTLLTQLYDMRAAYNVLTKGTAYALPGEQDIRRSALSTTPPAGTAMDAKTYGWSQLTRIATPVLALFAAAKKDPAGREARILRQVAAIGGFDVDPGSIAFPLVTVSLGADDMAATAGGLPYGNIGKVYASDTMTPAEASALNRGIQRVAASPAAIAYLTRWHEASGRISAPLVTIHNSVDSLVPYAQETVFADAVRKAGKSALLAAYPVAPLRAPLPVGGVEAYTHCGFTPEQTKAAWNALHGWIDNGRRPTADAVK</sequence>
<evidence type="ECO:0000313" key="3">
    <source>
        <dbReference type="Proteomes" id="UP001139486"/>
    </source>
</evidence>
<proteinExistence type="predicted"/>
<evidence type="ECO:0000313" key="2">
    <source>
        <dbReference type="EMBL" id="MCP3734316.1"/>
    </source>
</evidence>
<name>A0A9X2HTX2_9SPHN</name>
<dbReference type="Proteomes" id="UP001139486">
    <property type="component" value="Unassembled WGS sequence"/>
</dbReference>
<dbReference type="InterPro" id="IPR029058">
    <property type="entry name" value="AB_hydrolase_fold"/>
</dbReference>
<dbReference type="RefSeq" id="WP_254288324.1">
    <property type="nucleotide sequence ID" value="NZ_JAMLDY010000005.1"/>
</dbReference>
<dbReference type="SUPFAM" id="SSF53474">
    <property type="entry name" value="alpha/beta-Hydrolases"/>
    <property type="match status" value="1"/>
</dbReference>
<comment type="caution">
    <text evidence="2">The sequence shown here is derived from an EMBL/GenBank/DDBJ whole genome shotgun (WGS) entry which is preliminary data.</text>
</comment>
<feature type="chain" id="PRO_5040815470" evidence="1">
    <location>
        <begin position="20"/>
        <end position="447"/>
    </location>
</feature>
<dbReference type="AlphaFoldDB" id="A0A9X2HTX2"/>
<accession>A0A9X2HTX2</accession>
<gene>
    <name evidence="2" type="ORF">M9979_05415</name>
</gene>
<protein>
    <submittedName>
        <fullName evidence="2">Uncharacterized protein</fullName>
    </submittedName>
</protein>
<evidence type="ECO:0000256" key="1">
    <source>
        <dbReference type="SAM" id="SignalP"/>
    </source>
</evidence>
<keyword evidence="3" id="KW-1185">Reference proteome</keyword>
<feature type="signal peptide" evidence="1">
    <location>
        <begin position="1"/>
        <end position="19"/>
    </location>
</feature>
<reference evidence="2" key="1">
    <citation type="submission" date="2022-05" db="EMBL/GenBank/DDBJ databases">
        <title>Sphingomonas sp. strain RP10 Genome sequencing and assembly.</title>
        <authorList>
            <person name="Kim I."/>
        </authorList>
    </citation>
    <scope>NUCLEOTIDE SEQUENCE</scope>
    <source>
        <strain evidence="2">RP10</strain>
    </source>
</reference>